<organism evidence="3 4">
    <name type="scientific">Ephemerocybe angulata</name>
    <dbReference type="NCBI Taxonomy" id="980116"/>
    <lineage>
        <taxon>Eukaryota</taxon>
        <taxon>Fungi</taxon>
        <taxon>Dikarya</taxon>
        <taxon>Basidiomycota</taxon>
        <taxon>Agaricomycotina</taxon>
        <taxon>Agaricomycetes</taxon>
        <taxon>Agaricomycetidae</taxon>
        <taxon>Agaricales</taxon>
        <taxon>Agaricineae</taxon>
        <taxon>Psathyrellaceae</taxon>
        <taxon>Ephemerocybe</taxon>
    </lineage>
</organism>
<name>A0A8H5AYG2_9AGAR</name>
<feature type="compositionally biased region" description="Polar residues" evidence="2">
    <location>
        <begin position="72"/>
        <end position="82"/>
    </location>
</feature>
<keyword evidence="4" id="KW-1185">Reference proteome</keyword>
<dbReference type="EMBL" id="JAACJK010000224">
    <property type="protein sequence ID" value="KAF5313400.1"/>
    <property type="molecule type" value="Genomic_DNA"/>
</dbReference>
<proteinExistence type="predicted"/>
<evidence type="ECO:0000256" key="1">
    <source>
        <dbReference type="SAM" id="Coils"/>
    </source>
</evidence>
<accession>A0A8H5AYG2</accession>
<keyword evidence="1" id="KW-0175">Coiled coil</keyword>
<protein>
    <submittedName>
        <fullName evidence="3">Uncharacterized protein</fullName>
    </submittedName>
</protein>
<evidence type="ECO:0000313" key="3">
    <source>
        <dbReference type="EMBL" id="KAF5313400.1"/>
    </source>
</evidence>
<reference evidence="3 4" key="1">
    <citation type="journal article" date="2020" name="ISME J.">
        <title>Uncovering the hidden diversity of litter-decomposition mechanisms in mushroom-forming fungi.</title>
        <authorList>
            <person name="Floudas D."/>
            <person name="Bentzer J."/>
            <person name="Ahren D."/>
            <person name="Johansson T."/>
            <person name="Persson P."/>
            <person name="Tunlid A."/>
        </authorList>
    </citation>
    <scope>NUCLEOTIDE SEQUENCE [LARGE SCALE GENOMIC DNA]</scope>
    <source>
        <strain evidence="3 4">CBS 175.51</strain>
    </source>
</reference>
<feature type="compositionally biased region" description="Polar residues" evidence="2">
    <location>
        <begin position="23"/>
        <end position="37"/>
    </location>
</feature>
<evidence type="ECO:0000256" key="2">
    <source>
        <dbReference type="SAM" id="MobiDB-lite"/>
    </source>
</evidence>
<evidence type="ECO:0000313" key="4">
    <source>
        <dbReference type="Proteomes" id="UP000541558"/>
    </source>
</evidence>
<sequence length="163" mass="17635">MQSTSNHGNQEQILPQEEEIQQGTKAGSSVILTTENLSSDKGEEMGGGAAEPPATADDEADSSDDSMASTDTISDAGSTQDNDNLEGERRWRMRKLLKYSRWNSSSTEDGNHAASLQKRIAKQERKLQELETRSAVVGSEVNGAQDAKSALYETTVASYFASE</sequence>
<feature type="region of interest" description="Disordered" evidence="2">
    <location>
        <begin position="1"/>
        <end position="89"/>
    </location>
</feature>
<dbReference type="AlphaFoldDB" id="A0A8H5AYG2"/>
<gene>
    <name evidence="3" type="ORF">D9611_008577</name>
</gene>
<dbReference type="Proteomes" id="UP000541558">
    <property type="component" value="Unassembled WGS sequence"/>
</dbReference>
<dbReference type="OrthoDB" id="3113492at2759"/>
<comment type="caution">
    <text evidence="3">The sequence shown here is derived from an EMBL/GenBank/DDBJ whole genome shotgun (WGS) entry which is preliminary data.</text>
</comment>
<feature type="coiled-coil region" evidence="1">
    <location>
        <begin position="113"/>
        <end position="140"/>
    </location>
</feature>